<name>A0A7X2LS31_9BURK</name>
<dbReference type="Proteomes" id="UP000446768">
    <property type="component" value="Unassembled WGS sequence"/>
</dbReference>
<dbReference type="SUPFAM" id="SSF52402">
    <property type="entry name" value="Adenine nucleotide alpha hydrolases-like"/>
    <property type="match status" value="1"/>
</dbReference>
<comment type="caution">
    <text evidence="3">The sequence shown here is derived from an EMBL/GenBank/DDBJ whole genome shotgun (WGS) entry which is preliminary data.</text>
</comment>
<sequence length="151" mass="16489">MYQHILLPTDGSPASAAAIQSALQFAREAGARVTALHVLPEFHTFTLQAAQLEDTYESYMRETSDHAAAMLNVLARKAQAMGVRCETVMHRSDQPHRKIVETAQTHDCDLIIMATHGLTGLKGMVLGSQTHKVLLESSVPVLVFNASKAEH</sequence>
<dbReference type="AlphaFoldDB" id="A0A7X2LS31"/>
<dbReference type="PRINTS" id="PR01438">
    <property type="entry name" value="UNVRSLSTRESS"/>
</dbReference>
<accession>A0A7X2LS31</accession>
<evidence type="ECO:0000259" key="2">
    <source>
        <dbReference type="Pfam" id="PF00582"/>
    </source>
</evidence>
<dbReference type="InterPro" id="IPR014729">
    <property type="entry name" value="Rossmann-like_a/b/a_fold"/>
</dbReference>
<evidence type="ECO:0000313" key="4">
    <source>
        <dbReference type="Proteomes" id="UP000446768"/>
    </source>
</evidence>
<dbReference type="PANTHER" id="PTHR46268">
    <property type="entry name" value="STRESS RESPONSE PROTEIN NHAX"/>
    <property type="match status" value="1"/>
</dbReference>
<dbReference type="Gene3D" id="3.40.50.620">
    <property type="entry name" value="HUPs"/>
    <property type="match status" value="1"/>
</dbReference>
<dbReference type="EMBL" id="WKJJ01000001">
    <property type="protein sequence ID" value="MRV70379.1"/>
    <property type="molecule type" value="Genomic_DNA"/>
</dbReference>
<keyword evidence="4" id="KW-1185">Reference proteome</keyword>
<evidence type="ECO:0000313" key="3">
    <source>
        <dbReference type="EMBL" id="MRV70379.1"/>
    </source>
</evidence>
<comment type="similarity">
    <text evidence="1">Belongs to the universal stress protein A family.</text>
</comment>
<dbReference type="InterPro" id="IPR006015">
    <property type="entry name" value="Universal_stress_UspA"/>
</dbReference>
<dbReference type="CDD" id="cd00293">
    <property type="entry name" value="USP-like"/>
    <property type="match status" value="1"/>
</dbReference>
<dbReference type="InterPro" id="IPR006016">
    <property type="entry name" value="UspA"/>
</dbReference>
<dbReference type="PANTHER" id="PTHR46268:SF6">
    <property type="entry name" value="UNIVERSAL STRESS PROTEIN UP12"/>
    <property type="match status" value="1"/>
</dbReference>
<gene>
    <name evidence="3" type="ORF">GJ700_01415</name>
</gene>
<evidence type="ECO:0000256" key="1">
    <source>
        <dbReference type="ARBA" id="ARBA00008791"/>
    </source>
</evidence>
<protein>
    <submittedName>
        <fullName evidence="3">Universal stress protein</fullName>
    </submittedName>
</protein>
<organism evidence="3 4">
    <name type="scientific">Pseudoduganella rivuli</name>
    <dbReference type="NCBI Taxonomy" id="2666085"/>
    <lineage>
        <taxon>Bacteria</taxon>
        <taxon>Pseudomonadati</taxon>
        <taxon>Pseudomonadota</taxon>
        <taxon>Betaproteobacteria</taxon>
        <taxon>Burkholderiales</taxon>
        <taxon>Oxalobacteraceae</taxon>
        <taxon>Telluria group</taxon>
        <taxon>Pseudoduganella</taxon>
    </lineage>
</organism>
<dbReference type="RefSeq" id="WP_154370859.1">
    <property type="nucleotide sequence ID" value="NZ_WKJJ01000001.1"/>
</dbReference>
<reference evidence="3 4" key="1">
    <citation type="submission" date="2019-11" db="EMBL/GenBank/DDBJ databases">
        <title>Novel species isolated from a subtropical stream in China.</title>
        <authorList>
            <person name="Lu H."/>
        </authorList>
    </citation>
    <scope>NUCLEOTIDE SEQUENCE [LARGE SCALE GENOMIC DNA]</scope>
    <source>
        <strain evidence="3 4">FT92W</strain>
    </source>
</reference>
<feature type="domain" description="UspA" evidence="2">
    <location>
        <begin position="1"/>
        <end position="144"/>
    </location>
</feature>
<dbReference type="Pfam" id="PF00582">
    <property type="entry name" value="Usp"/>
    <property type="match status" value="1"/>
</dbReference>
<proteinExistence type="inferred from homology"/>